<comment type="caution">
    <text evidence="2">The sequence shown here is derived from an EMBL/GenBank/DDBJ whole genome shotgun (WGS) entry which is preliminary data.</text>
</comment>
<organism evidence="2 3">
    <name type="scientific">candidate division WOR-3 bacterium</name>
    <dbReference type="NCBI Taxonomy" id="2052148"/>
    <lineage>
        <taxon>Bacteria</taxon>
        <taxon>Bacteria division WOR-3</taxon>
    </lineage>
</organism>
<evidence type="ECO:0000313" key="3">
    <source>
        <dbReference type="Proteomes" id="UP000779900"/>
    </source>
</evidence>
<keyword evidence="1" id="KW-0812">Transmembrane</keyword>
<gene>
    <name evidence="2" type="ORF">FJY68_11055</name>
</gene>
<dbReference type="EMBL" id="VGIR01000080">
    <property type="protein sequence ID" value="MBM3332365.1"/>
    <property type="molecule type" value="Genomic_DNA"/>
</dbReference>
<proteinExistence type="predicted"/>
<dbReference type="AlphaFoldDB" id="A0A937XJQ4"/>
<name>A0A937XJQ4_UNCW3</name>
<dbReference type="Pfam" id="PF14209">
    <property type="entry name" value="DUF4321"/>
    <property type="match status" value="1"/>
</dbReference>
<dbReference type="Proteomes" id="UP000779900">
    <property type="component" value="Unassembled WGS sequence"/>
</dbReference>
<feature type="transmembrane region" description="Helical" evidence="1">
    <location>
        <begin position="15"/>
        <end position="36"/>
    </location>
</feature>
<sequence length="95" mass="10096">MALNSRPLHAGGRSIGLLVLAVVVAGIVGSVVSYFMAGVFPHGPVRDFFFKSLAIGIPTFSLDLGFATLTFGLSFAVTTVAVLLVVLAVYLWYKY</sequence>
<reference evidence="2" key="1">
    <citation type="submission" date="2019-03" db="EMBL/GenBank/DDBJ databases">
        <title>Lake Tanganyika Metagenome-Assembled Genomes (MAGs).</title>
        <authorList>
            <person name="Tran P."/>
        </authorList>
    </citation>
    <scope>NUCLEOTIDE SEQUENCE</scope>
    <source>
        <strain evidence="2">K_DeepCast_150m_m2_040</strain>
    </source>
</reference>
<protein>
    <submittedName>
        <fullName evidence="2">DUF4321 domain-containing protein</fullName>
    </submittedName>
</protein>
<keyword evidence="1" id="KW-1133">Transmembrane helix</keyword>
<evidence type="ECO:0000313" key="2">
    <source>
        <dbReference type="EMBL" id="MBM3332365.1"/>
    </source>
</evidence>
<feature type="transmembrane region" description="Helical" evidence="1">
    <location>
        <begin position="73"/>
        <end position="93"/>
    </location>
</feature>
<accession>A0A937XJQ4</accession>
<evidence type="ECO:0000256" key="1">
    <source>
        <dbReference type="SAM" id="Phobius"/>
    </source>
</evidence>
<dbReference type="InterPro" id="IPR025470">
    <property type="entry name" value="DUF4321"/>
</dbReference>
<keyword evidence="1" id="KW-0472">Membrane</keyword>